<name>A0A6P5RI43_PRUAV</name>
<keyword evidence="2" id="KW-1185">Reference proteome</keyword>
<gene>
    <name evidence="3" type="primary">LOC110745745</name>
</gene>
<dbReference type="InterPro" id="IPR004242">
    <property type="entry name" value="Transposase_21"/>
</dbReference>
<dbReference type="KEGG" id="pavi:110745745"/>
<reference evidence="3" key="1">
    <citation type="submission" date="2025-08" db="UniProtKB">
        <authorList>
            <consortium name="RefSeq"/>
        </authorList>
    </citation>
    <scope>IDENTIFICATION</scope>
</reference>
<dbReference type="Pfam" id="PF02992">
    <property type="entry name" value="Transposase_21"/>
    <property type="match status" value="1"/>
</dbReference>
<evidence type="ECO:0000259" key="1">
    <source>
        <dbReference type="Pfam" id="PF13960"/>
    </source>
</evidence>
<dbReference type="AlphaFoldDB" id="A0A6P5RI43"/>
<protein>
    <submittedName>
        <fullName evidence="3">Uncharacterized protein LOC110745745</fullName>
    </submittedName>
</protein>
<proteinExistence type="predicted"/>
<dbReference type="GeneID" id="110745745"/>
<dbReference type="PANTHER" id="PTHR10775:SF185">
    <property type="entry name" value="OS08G0208400 PROTEIN"/>
    <property type="match status" value="1"/>
</dbReference>
<sequence length="385" mass="44240">MSRHTASAMRWHKDKRIEEEGVMRHPVDSIAWKEFDKTYAEFAEDPRNVRLGLATNGFNPFGNMSTSYTPGKDLDVYMQPLIDELKELWEDGIQTYDKVSESAFNMRTAVIWTINDFPAYANLSGWSTQGYLACPVCNKDASSTGIRSKVCYTGHRRYLSMDHSFRKSPLFNGKSEMRPSPREFSGHDILDQLDLILPSNPEGKSMDTYKARLDLADMKIRKHLWLKPKGDKTNKMEKFRGEYVFKPAERTAFCEFLKFVKFPDGYASNISRNVNVDEGTVSGLKSHDFHMLMQRLLPVGIRKDLKKSIYSPLVELSSFFQQICAKTLRVADLDNLEENIVMTLCKLEKIFPPAFFDVMVHLAVHLPQEAKLGGPVGYRWMYPIE</sequence>
<accession>A0A6P5RI43</accession>
<dbReference type="PANTHER" id="PTHR10775">
    <property type="entry name" value="OS08G0208400 PROTEIN"/>
    <property type="match status" value="1"/>
</dbReference>
<dbReference type="Proteomes" id="UP000515124">
    <property type="component" value="Unplaced"/>
</dbReference>
<feature type="non-terminal residue" evidence="3">
    <location>
        <position position="385"/>
    </location>
</feature>
<dbReference type="RefSeq" id="XP_021801568.1">
    <property type="nucleotide sequence ID" value="XM_021945876.1"/>
</dbReference>
<dbReference type="Pfam" id="PF13960">
    <property type="entry name" value="DUF4218"/>
    <property type="match status" value="1"/>
</dbReference>
<feature type="domain" description="DUF4218" evidence="1">
    <location>
        <begin position="323"/>
        <end position="385"/>
    </location>
</feature>
<dbReference type="InterPro" id="IPR025452">
    <property type="entry name" value="DUF4218"/>
</dbReference>
<organism evidence="2 3">
    <name type="scientific">Prunus avium</name>
    <name type="common">Cherry</name>
    <name type="synonym">Cerasus avium</name>
    <dbReference type="NCBI Taxonomy" id="42229"/>
    <lineage>
        <taxon>Eukaryota</taxon>
        <taxon>Viridiplantae</taxon>
        <taxon>Streptophyta</taxon>
        <taxon>Embryophyta</taxon>
        <taxon>Tracheophyta</taxon>
        <taxon>Spermatophyta</taxon>
        <taxon>Magnoliopsida</taxon>
        <taxon>eudicotyledons</taxon>
        <taxon>Gunneridae</taxon>
        <taxon>Pentapetalae</taxon>
        <taxon>rosids</taxon>
        <taxon>fabids</taxon>
        <taxon>Rosales</taxon>
        <taxon>Rosaceae</taxon>
        <taxon>Amygdaloideae</taxon>
        <taxon>Amygdaleae</taxon>
        <taxon>Prunus</taxon>
    </lineage>
</organism>
<evidence type="ECO:0000313" key="3">
    <source>
        <dbReference type="RefSeq" id="XP_021801568.1"/>
    </source>
</evidence>
<evidence type="ECO:0000313" key="2">
    <source>
        <dbReference type="Proteomes" id="UP000515124"/>
    </source>
</evidence>